<evidence type="ECO:0000259" key="15">
    <source>
        <dbReference type="PROSITE" id="PS51462"/>
    </source>
</evidence>
<evidence type="ECO:0000256" key="9">
    <source>
        <dbReference type="ARBA" id="ARBA00030162"/>
    </source>
</evidence>
<dbReference type="SUPFAM" id="SSF55811">
    <property type="entry name" value="Nudix"/>
    <property type="match status" value="1"/>
</dbReference>
<evidence type="ECO:0000256" key="3">
    <source>
        <dbReference type="ARBA" id="ARBA00012453"/>
    </source>
</evidence>
<dbReference type="AlphaFoldDB" id="A0A179CW62"/>
<evidence type="ECO:0000256" key="14">
    <source>
        <dbReference type="PIRSR" id="PIRSR604385-3"/>
    </source>
</evidence>
<dbReference type="InterPro" id="IPR004385">
    <property type="entry name" value="NDP_pyrophosphatase"/>
</dbReference>
<feature type="binding site" evidence="13">
    <location>
        <position position="114"/>
    </location>
    <ligand>
        <name>Mg(2+)</name>
        <dbReference type="ChEBI" id="CHEBI:18420"/>
        <label>1</label>
    </ligand>
</feature>
<comment type="catalytic activity">
    <reaction evidence="12">
        <text>ADP-D-ribose + H2O = D-ribose 5-phosphate + AMP + 2 H(+)</text>
        <dbReference type="Rhea" id="RHEA:10412"/>
        <dbReference type="ChEBI" id="CHEBI:15377"/>
        <dbReference type="ChEBI" id="CHEBI:15378"/>
        <dbReference type="ChEBI" id="CHEBI:57967"/>
        <dbReference type="ChEBI" id="CHEBI:78346"/>
        <dbReference type="ChEBI" id="CHEBI:456215"/>
        <dbReference type="EC" id="3.6.1.13"/>
    </reaction>
</comment>
<dbReference type="GO" id="GO:0019144">
    <property type="term" value="F:ADP-sugar diphosphatase activity"/>
    <property type="evidence" value="ECO:0007669"/>
    <property type="project" value="TreeGrafter"/>
</dbReference>
<dbReference type="Gene3D" id="3.90.79.10">
    <property type="entry name" value="Nucleoside Triphosphate Pyrophosphohydrolase"/>
    <property type="match status" value="1"/>
</dbReference>
<dbReference type="NCBIfam" id="TIGR00052">
    <property type="entry name" value="nudix-type nucleoside diphosphatase, YffH/AdpP family"/>
    <property type="match status" value="1"/>
</dbReference>
<comment type="function">
    <text evidence="8">Acts on ADP-mannose and ADP-glucose as well as ADP-ribose. Prevents glycogen biosynthesis. The reaction catalyzed by this enzyme is a limiting step of the gluconeogenic process.</text>
</comment>
<dbReference type="Pfam" id="PF00293">
    <property type="entry name" value="NUDIX"/>
    <property type="match status" value="1"/>
</dbReference>
<proteinExistence type="inferred from homology"/>
<evidence type="ECO:0000256" key="13">
    <source>
        <dbReference type="PIRSR" id="PIRSR604385-2"/>
    </source>
</evidence>
<dbReference type="PANTHER" id="PTHR11839">
    <property type="entry name" value="UDP/ADP-SUGAR PYROPHOSPHATASE"/>
    <property type="match status" value="1"/>
</dbReference>
<dbReference type="EMBL" id="JACI01000002">
    <property type="protein sequence ID" value="OAQ14139.1"/>
    <property type="molecule type" value="Genomic_DNA"/>
</dbReference>
<dbReference type="PROSITE" id="PS51462">
    <property type="entry name" value="NUDIX"/>
    <property type="match status" value="1"/>
</dbReference>
<name>A0A179CW62_BIBTR</name>
<evidence type="ECO:0000256" key="1">
    <source>
        <dbReference type="ARBA" id="ARBA00001946"/>
    </source>
</evidence>
<evidence type="ECO:0000256" key="5">
    <source>
        <dbReference type="ARBA" id="ARBA00022723"/>
    </source>
</evidence>
<accession>A0A179CW62</accession>
<evidence type="ECO:0000313" key="17">
    <source>
        <dbReference type="Proteomes" id="UP000078358"/>
    </source>
</evidence>
<dbReference type="GO" id="GO:0047631">
    <property type="term" value="F:ADP-ribose diphosphatase activity"/>
    <property type="evidence" value="ECO:0007669"/>
    <property type="project" value="UniProtKB-EC"/>
</dbReference>
<dbReference type="PANTHER" id="PTHR11839:SF5">
    <property type="entry name" value="ADP-RIBOSE PYROPHOSPHATASE"/>
    <property type="match status" value="1"/>
</dbReference>
<dbReference type="GO" id="GO:0046872">
    <property type="term" value="F:metal ion binding"/>
    <property type="evidence" value="ECO:0007669"/>
    <property type="project" value="UniProtKB-KW"/>
</dbReference>
<comment type="caution">
    <text evidence="16">The sequence shown here is derived from an EMBL/GenBank/DDBJ whole genome shotgun (WGS) entry which is preliminary data.</text>
</comment>
<keyword evidence="7 13" id="KW-0460">Magnesium</keyword>
<feature type="short sequence motif" description="Nudix box" evidence="14">
    <location>
        <begin position="95"/>
        <end position="117"/>
    </location>
</feature>
<evidence type="ECO:0000313" key="16">
    <source>
        <dbReference type="EMBL" id="OAQ14139.1"/>
    </source>
</evidence>
<evidence type="ECO:0000256" key="12">
    <source>
        <dbReference type="ARBA" id="ARBA00049546"/>
    </source>
</evidence>
<keyword evidence="6 16" id="KW-0378">Hydrolase</keyword>
<keyword evidence="5 13" id="KW-0479">Metal-binding</keyword>
<dbReference type="CDD" id="cd24155">
    <property type="entry name" value="NUDIX_ADPRase"/>
    <property type="match status" value="1"/>
</dbReference>
<sequence>MTQIHQFQQKDVEMLHEETLYKGHFHLKKITFRHKLFKGGVSDKVTRELMVKGEAAALIAYDPKLDKVVLVEQFRIGALDPNSERSPWLVELVAGMIEEGQSAAEVAIREAEEEAGLRVEQVTHALSVWNSPGGTSERLHIFLGLVDSTQVGGIYGLDEEDEEMLVHVVEREQAYKWVCEGKIDNVITVIGLQWLELNRHKYQ</sequence>
<comment type="similarity">
    <text evidence="2">Belongs to the Nudix hydrolase family. NudF subfamily.</text>
</comment>
<gene>
    <name evidence="16" type="primary">nudF</name>
    <name evidence="16" type="ORF">F480_07030</name>
</gene>
<feature type="domain" description="Nudix hydrolase" evidence="15">
    <location>
        <begin position="51"/>
        <end position="191"/>
    </location>
</feature>
<dbReference type="InterPro" id="IPR015797">
    <property type="entry name" value="NUDIX_hydrolase-like_dom_sf"/>
</dbReference>
<evidence type="ECO:0000256" key="2">
    <source>
        <dbReference type="ARBA" id="ARBA00007482"/>
    </source>
</evidence>
<dbReference type="InterPro" id="IPR000086">
    <property type="entry name" value="NUDIX_hydrolase_dom"/>
</dbReference>
<evidence type="ECO:0000256" key="4">
    <source>
        <dbReference type="ARBA" id="ARBA00013297"/>
    </source>
</evidence>
<dbReference type="GO" id="GO:0006753">
    <property type="term" value="P:nucleoside phosphate metabolic process"/>
    <property type="evidence" value="ECO:0007669"/>
    <property type="project" value="TreeGrafter"/>
</dbReference>
<evidence type="ECO:0000256" key="6">
    <source>
        <dbReference type="ARBA" id="ARBA00022801"/>
    </source>
</evidence>
<dbReference type="RefSeq" id="WP_064318620.1">
    <property type="nucleotide sequence ID" value="NZ_JACI01000002.1"/>
</dbReference>
<dbReference type="Proteomes" id="UP000078358">
    <property type="component" value="Unassembled WGS sequence"/>
</dbReference>
<dbReference type="NCBIfam" id="NF008003">
    <property type="entry name" value="PRK10729.1"/>
    <property type="match status" value="1"/>
</dbReference>
<dbReference type="PATRIC" id="fig|1261658.3.peg.1398"/>
<feature type="binding site" evidence="13">
    <location>
        <position position="94"/>
    </location>
    <ligand>
        <name>Mg(2+)</name>
        <dbReference type="ChEBI" id="CHEBI:18420"/>
        <label>1</label>
    </ligand>
</feature>
<evidence type="ECO:0000256" key="11">
    <source>
        <dbReference type="ARBA" id="ARBA00033056"/>
    </source>
</evidence>
<protein>
    <recommendedName>
        <fullName evidence="4">ADP-ribose pyrophosphatase</fullName>
        <ecNumber evidence="3">3.6.1.13</ecNumber>
    </recommendedName>
    <alternativeName>
        <fullName evidence="9">ADP-ribose diphosphatase</fullName>
    </alternativeName>
    <alternativeName>
        <fullName evidence="11">ADP-ribose phosphohydrolase</fullName>
    </alternativeName>
    <alternativeName>
        <fullName evidence="10">Adenosine diphosphoribose pyrophosphatase</fullName>
    </alternativeName>
</protein>
<organism evidence="16 17">
    <name type="scientific">Bibersteinia trehalosi Y31</name>
    <dbReference type="NCBI Taxonomy" id="1261658"/>
    <lineage>
        <taxon>Bacteria</taxon>
        <taxon>Pseudomonadati</taxon>
        <taxon>Pseudomonadota</taxon>
        <taxon>Gammaproteobacteria</taxon>
        <taxon>Pasteurellales</taxon>
        <taxon>Pasteurellaceae</taxon>
        <taxon>Bibersteinia</taxon>
    </lineage>
</organism>
<dbReference type="GO" id="GO:0019693">
    <property type="term" value="P:ribose phosphate metabolic process"/>
    <property type="evidence" value="ECO:0007669"/>
    <property type="project" value="TreeGrafter"/>
</dbReference>
<evidence type="ECO:0000256" key="8">
    <source>
        <dbReference type="ARBA" id="ARBA00025164"/>
    </source>
</evidence>
<feature type="binding site" evidence="13">
    <location>
        <position position="162"/>
    </location>
    <ligand>
        <name>Mg(2+)</name>
        <dbReference type="ChEBI" id="CHEBI:18420"/>
        <label>1</label>
    </ligand>
</feature>
<reference evidence="16 17" key="1">
    <citation type="submission" date="2014-01" db="EMBL/GenBank/DDBJ databases">
        <authorList>
            <person name="Zuccon D."/>
        </authorList>
    </citation>
    <scope>NUCLEOTIDE SEQUENCE [LARGE SCALE GENOMIC DNA]</scope>
    <source>
        <strain evidence="16 17">Y31</strain>
    </source>
</reference>
<comment type="cofactor">
    <cofactor evidence="1 13">
        <name>Mg(2+)</name>
        <dbReference type="ChEBI" id="CHEBI:18420"/>
    </cofactor>
</comment>
<evidence type="ECO:0000256" key="10">
    <source>
        <dbReference type="ARBA" id="ARBA00030308"/>
    </source>
</evidence>
<dbReference type="GO" id="GO:0005829">
    <property type="term" value="C:cytosol"/>
    <property type="evidence" value="ECO:0007669"/>
    <property type="project" value="TreeGrafter"/>
</dbReference>
<feature type="binding site" evidence="13">
    <location>
        <position position="110"/>
    </location>
    <ligand>
        <name>Mg(2+)</name>
        <dbReference type="ChEBI" id="CHEBI:18420"/>
        <label>1</label>
    </ligand>
</feature>
<dbReference type="EC" id="3.6.1.13" evidence="3"/>
<evidence type="ECO:0000256" key="7">
    <source>
        <dbReference type="ARBA" id="ARBA00022842"/>
    </source>
</evidence>